<dbReference type="GO" id="GO:0015074">
    <property type="term" value="P:DNA integration"/>
    <property type="evidence" value="ECO:0007669"/>
    <property type="project" value="InterPro"/>
</dbReference>
<proteinExistence type="predicted"/>
<dbReference type="OrthoDB" id="428328at2759"/>
<gene>
    <name evidence="3" type="ORF">AK812_SmicGene39679</name>
</gene>
<keyword evidence="4" id="KW-1185">Reference proteome</keyword>
<dbReference type="SUPFAM" id="SSF56349">
    <property type="entry name" value="DNA breaking-rejoining enzymes"/>
    <property type="match status" value="1"/>
</dbReference>
<dbReference type="GO" id="GO:0003677">
    <property type="term" value="F:DNA binding"/>
    <property type="evidence" value="ECO:0007669"/>
    <property type="project" value="InterPro"/>
</dbReference>
<organism evidence="3 4">
    <name type="scientific">Symbiodinium microadriaticum</name>
    <name type="common">Dinoflagellate</name>
    <name type="synonym">Zooxanthella microadriatica</name>
    <dbReference type="NCBI Taxonomy" id="2951"/>
    <lineage>
        <taxon>Eukaryota</taxon>
        <taxon>Sar</taxon>
        <taxon>Alveolata</taxon>
        <taxon>Dinophyceae</taxon>
        <taxon>Suessiales</taxon>
        <taxon>Symbiodiniaceae</taxon>
        <taxon>Symbiodinium</taxon>
    </lineage>
</organism>
<comment type="caution">
    <text evidence="3">The sequence shown here is derived from an EMBL/GenBank/DDBJ whole genome shotgun (WGS) entry which is preliminary data.</text>
</comment>
<feature type="region of interest" description="Disordered" evidence="2">
    <location>
        <begin position="169"/>
        <end position="203"/>
    </location>
</feature>
<evidence type="ECO:0000313" key="4">
    <source>
        <dbReference type="Proteomes" id="UP000186817"/>
    </source>
</evidence>
<feature type="region of interest" description="Disordered" evidence="2">
    <location>
        <begin position="237"/>
        <end position="277"/>
    </location>
</feature>
<dbReference type="EMBL" id="LSRX01001430">
    <property type="protein sequence ID" value="OLP79968.1"/>
    <property type="molecule type" value="Genomic_DNA"/>
</dbReference>
<dbReference type="Proteomes" id="UP000186817">
    <property type="component" value="Unassembled WGS sequence"/>
</dbReference>
<protein>
    <submittedName>
        <fullName evidence="3">Uncharacterized protein</fullName>
    </submittedName>
</protein>
<sequence>MEEEAADIDGDALDEEGFPVTVHCVVVGDVQGKLLICLPAAAWHRKVAKRTVPRGFLSKVIAAEVAAASVADRAVEIPGQTVRVWLGFCEGEAEQSIQVSDGVPSVSFGSLPTGDLLVPFAEALALLWQHQVAGNVSTPVHTANEGADPQGSVPERLASIERALAALAPAGSMDGSTSAAPKLDTRAKAGPAQPPPRTDGLQPRALQSAAPAVYPGLDQSVVAAALASGLQRLRAEPSQNAAVRRQTPLDESEEEPEAVDPGAAPAAASTSLQPARSLEPAEAFAQAMVRCLDTLRSGSGKQSVLDRALDATGGGSLDGSLNSGRRNAAARKALRDSLTSAPQEISKMIETLMAEDLNASTPGAGSPVLTSTRAWLEHRSRIQAFPSMVHLTWAIAGALDCLRASKPEQARARLNIALLQADQCSIDRGSWLLAQELSLELGPPMSSFRKHDSVSAAGDPAYSRLLDPRWAEIALSRLREEAEFTDRRQKLSHRTTTTNKEQDETPADPGERNKPGLWKKRLVNLTVARLSYEHMGCPSSCPVTVRLGVPLNRKQWQQVKNIEHLVFGSFFPLTFEPQDYGRIGHKVEGQAKTLSALGRAAASVCRGFASGYMPRSVCVASVPSELGPSPVQIVGTLPGKPDIAAMPIVADRVKLPANPAFNASPFMDRTTADFFENPLHHARAPDPHSEQPPFVKILADARQKLLLLQALARSGRLEPLKAVPQERAAWGAGLFAVAKDGARDRLVLDARPANELEDFPGKWVHTLASAACLGCLSLRPDEILIMCGTDLQDCFYQFCVTQERLTRNHLACKLSPREAAFVFDRPEDSFCGFGDVVLCGLSSLAMGDSSACEFAQCSHLGVLSQARVVHPGELLVQASPPPRGLLSVGLVIDDLIVLQRCLATELPLFAARPGSSEASVRLRRALAGYDSARLRYSDKKTFEDKTQASFWGVDCCGVSGLIRANPARYWPLVLITVRVLQLGLATRSLLESLLGSWVSVFMIRRRMLCLVELCFQAVRAGTPQSILRLSPELKAELASFVCLGHLAVVDLRAQPLSTVIASDACDFEFAAHPVAECLARVPQFRTRWRRKYTRRMHINVAELGAYLHEEARLAGRVLSGRPLCALDSQVCLGALVKGRSASWILNRKLRASLAPLLCSRLFPCFLFFPSALNPADDPTRDCEVRPPSMQKPAWWTSLEQGQVEPFEAFLASVNQGAQDGASFQQNDLVQLGGARPVCLRSNRERGLSSVRARAQVLHSKAQVSRPPAFSLSACSLCPARSSSPLWLDSLQEFPIRQFLCDPRRPLDLSQPGALELSPSRRSISRALLRYGAPWVLTFDVQRSAKEDLSSVELRAKLEALLLSGAFLLVGSLPTASSFSRAIRPPLRSSRSPLGLRALSLFQRAKVLADNSFAEWFLRLRNLCVKLHVAYWFGQPDTSFWWLLPGWEDEAWPHSAVTFRADMCQFGCLWRKRMRIATSCALGGVRLLCSSPVRHLRLTGHSSATRLPWTSCADTIPAGFADAVAVGLCAAAQWTSSRPLDPAACAKLGSCCRVGEAKNPGPRRRPSRRTGDLESRPLQSATSLFLGSSAWASFLRWVSPSLSVDPLSVFVACPLLAAMALRAYGNELFQAGGSKHTFRYTLVGAQRAIVSLKGALGPAWELLSRWEAVEPVIHRTPVPEPLLLSMVTLAWLKGYKRWCGCTLLTFYGMARVGEVLACRRRHLLLPEDLFLFCPAVFLRLDSSKTSLRGRPKVQHIRVDDARAMALIQTAFADLEPDERLYPFSPSAFRTRWDRSLQTLGLQDLVSVTPGGLRGGGAVAAYHRGCPISDIQWKLRLKHMATLEHYLQEVAALSALEGATQDARKTNVRLSQRVSQSGHVMHVNICAMGASLIAIFRICSQLHLPACAASSRKVWLLFLQRGNVHSLHISESTMKQFARPWLRWWAFLGAMLPWAAAVKFTQDSNLSVLESATDSADSSASLATDVHHALVARSSRTSVAEYANASDTSLDTVANGKAVAAAFSSVGGTFVNWAEAVAHVSKKLGTAAGNTFTVVGDRVIRAPSMRWDELGGELLGMAKDLGEFRLAVFHAKLGLYMSTFHAGYKLAAPILPLANQAKEKATTLARKVGGPIGKMADCIVGEALSDEKKCQVAFAGQCDCNLDANGDRNSYTIATAGAEGEPPTGLEMRCVPNKNNFFAKGFRLKASADTTGAVSSEVSPRGGVKLPGSEEEITYQDYSNVKAAKEDWEATDEKLRTSPSDALDKSIEDEMTEQPSGSCEGKLTTVVDAIVAFNPDYLSVKVSTTGTGDYVKTEAKVSGWVRASVEASVKGEGTCSYEAVTGFPKKPVKKMFCFKGGCIIFAMQMLATLKIEGTLTGSITQTFDADFYVEGTAEINTDTSQESKVDAVVKDVEYKEGTKVAASATASVRVSVGPKFVVWPTPGLPVTFFPQLHAKVEASGSITYSRDGGGRRRTTAGPQDHAAKGPLEMCAAAVLSIYMDMGITGFALPPPLDKMLDELQDMIDEALRNSLNRGRREGDAKGKCLPPGAESASEKIIAAAADVAAEAATSLGLPLQLQLVELLSSDKLFCKEPWKTEGFDESPCAEELGCSGSGIDSLPEPEVVKQPASPTFTVAAGQPAFTENQCNTHATHLAFGNFFLEIGDFRIAEYDWGEYLAVTHKDNARAIVLFKKDWGAANQDSNRLSDPKWRNEAWARPRGAEHVKGSIKMGFQFIQIGSFRLGADDFCLMVSHVDPATAGCLREWKFNHDIHGPSARTVRDRPEGPPTGISVGWAYLQIGQFRLGYTGSSVVILNAKGGMGTDRLIEQWHSNGHLDVKNVPALTNRGLRESFVKRPAHKFPCPQIGDLAFGPCDQSFGAWGDRFVQLGEFRLAAIDFHHFSVSHSSGNTAQIFRSDGTLHPGPRTDWNAWDRPIGFPHGVTFGRNFLQIGNFRLADIDGNHLTISHISGSTAVIFRGDDGHTFNGPWPTADFNAWSKEFVAGPAAGVQYGKHFLEIGNFRVGDTDGGHLVVSKGHKTIRIYRWDGLLFGGVPGFGQALAEKPMQSHCGPIQSTTGTCPGITTGDGFLQFGDWRLATHPDHAHFSISHRKGQTALVLTLHGLVVHGPNPDWGSWNTHFESRQRAGVRFGDHFIELHGFRIGSVRHDHKDYLTISNPHFHGGQFSILAFNRTGMQTHLHFGGLYAGPHARVEGAPKGITFGDRFVQIGKFRIGDVDGKRFSVAHVGEDESDEDGKYHLKKDDDKTIGVYKDDGSHVYLPAAPAANEAIGDTTVGRPFTPCKVTEMH</sequence>
<evidence type="ECO:0000313" key="3">
    <source>
        <dbReference type="EMBL" id="OLP79968.1"/>
    </source>
</evidence>
<dbReference type="InterPro" id="IPR013762">
    <property type="entry name" value="Integrase-like_cat_sf"/>
</dbReference>
<feature type="compositionally biased region" description="Low complexity" evidence="2">
    <location>
        <begin position="259"/>
        <end position="268"/>
    </location>
</feature>
<keyword evidence="1" id="KW-0233">DNA recombination</keyword>
<dbReference type="GO" id="GO:0006310">
    <property type="term" value="P:DNA recombination"/>
    <property type="evidence" value="ECO:0007669"/>
    <property type="project" value="UniProtKB-KW"/>
</dbReference>
<dbReference type="InterPro" id="IPR011010">
    <property type="entry name" value="DNA_brk_join_enz"/>
</dbReference>
<name>A0A1Q9CAN6_SYMMI</name>
<accession>A0A1Q9CAN6</accession>
<evidence type="ECO:0000256" key="1">
    <source>
        <dbReference type="ARBA" id="ARBA00023172"/>
    </source>
</evidence>
<evidence type="ECO:0000256" key="2">
    <source>
        <dbReference type="SAM" id="MobiDB-lite"/>
    </source>
</evidence>
<feature type="region of interest" description="Disordered" evidence="2">
    <location>
        <begin position="2461"/>
        <end position="2480"/>
    </location>
</feature>
<feature type="region of interest" description="Disordered" evidence="2">
    <location>
        <begin position="1556"/>
        <end position="1575"/>
    </location>
</feature>
<feature type="region of interest" description="Disordered" evidence="2">
    <location>
        <begin position="486"/>
        <end position="515"/>
    </location>
</feature>
<reference evidence="3 4" key="1">
    <citation type="submission" date="2016-02" db="EMBL/GenBank/DDBJ databases">
        <title>Genome analysis of coral dinoflagellate symbionts highlights evolutionary adaptations to a symbiotic lifestyle.</title>
        <authorList>
            <person name="Aranda M."/>
            <person name="Li Y."/>
            <person name="Liew Y.J."/>
            <person name="Baumgarten S."/>
            <person name="Simakov O."/>
            <person name="Wilson M."/>
            <person name="Piel J."/>
            <person name="Ashoor H."/>
            <person name="Bougouffa S."/>
            <person name="Bajic V.B."/>
            <person name="Ryu T."/>
            <person name="Ravasi T."/>
            <person name="Bayer T."/>
            <person name="Micklem G."/>
            <person name="Kim H."/>
            <person name="Bhak J."/>
            <person name="Lajeunesse T.C."/>
            <person name="Voolstra C.R."/>
        </authorList>
    </citation>
    <scope>NUCLEOTIDE SEQUENCE [LARGE SCALE GENOMIC DNA]</scope>
    <source>
        <strain evidence="3 4">CCMP2467</strain>
    </source>
</reference>
<dbReference type="Gene3D" id="1.10.443.10">
    <property type="entry name" value="Intergrase catalytic core"/>
    <property type="match status" value="1"/>
</dbReference>
<feature type="region of interest" description="Disordered" evidence="2">
    <location>
        <begin position="2244"/>
        <end position="2263"/>
    </location>
</feature>